<dbReference type="PANTHER" id="PTHR12965:SF0">
    <property type="entry name" value="VACUOLAR PROTEIN SORTING-ASSOCIATED PROTEIN 54"/>
    <property type="match status" value="1"/>
</dbReference>
<accession>A0A5C3QLQ2</accession>
<keyword evidence="6" id="KW-0175">Coiled coil</keyword>
<dbReference type="OrthoDB" id="10259024at2759"/>
<evidence type="ECO:0000256" key="5">
    <source>
        <dbReference type="ARBA" id="ARBA00023034"/>
    </source>
</evidence>
<feature type="compositionally biased region" description="Low complexity" evidence="7">
    <location>
        <begin position="718"/>
        <end position="736"/>
    </location>
</feature>
<dbReference type="PANTHER" id="PTHR12965">
    <property type="entry name" value="VACUOLAR PROTEIN SORTING 54"/>
    <property type="match status" value="1"/>
</dbReference>
<evidence type="ECO:0000256" key="6">
    <source>
        <dbReference type="ARBA" id="ARBA00023054"/>
    </source>
</evidence>
<dbReference type="GO" id="GO:0042147">
    <property type="term" value="P:retrograde transport, endosome to Golgi"/>
    <property type="evidence" value="ECO:0007669"/>
    <property type="project" value="InterPro"/>
</dbReference>
<feature type="region of interest" description="Disordered" evidence="7">
    <location>
        <begin position="1124"/>
        <end position="1192"/>
    </location>
</feature>
<comment type="subcellular location">
    <subcellularLocation>
        <location evidence="1">Golgi apparatus</location>
        <location evidence="1">trans-Golgi network</location>
    </subcellularLocation>
</comment>
<feature type="region of interest" description="Disordered" evidence="7">
    <location>
        <begin position="1"/>
        <end position="63"/>
    </location>
</feature>
<dbReference type="AlphaFoldDB" id="A0A5C3QLQ2"/>
<keyword evidence="3" id="KW-0813">Transport</keyword>
<dbReference type="Pfam" id="PF07928">
    <property type="entry name" value="Vps54"/>
    <property type="match status" value="1"/>
</dbReference>
<comment type="similarity">
    <text evidence="2">Belongs to the VPS54 family.</text>
</comment>
<dbReference type="GO" id="GO:0006896">
    <property type="term" value="P:Golgi to vacuole transport"/>
    <property type="evidence" value="ECO:0007669"/>
    <property type="project" value="TreeGrafter"/>
</dbReference>
<dbReference type="STRING" id="1884261.A0A5C3QLQ2"/>
<feature type="region of interest" description="Disordered" evidence="7">
    <location>
        <begin position="507"/>
        <end position="531"/>
    </location>
</feature>
<dbReference type="Proteomes" id="UP000305067">
    <property type="component" value="Unassembled WGS sequence"/>
</dbReference>
<name>A0A5C3QLQ2_9AGAR</name>
<evidence type="ECO:0000256" key="1">
    <source>
        <dbReference type="ARBA" id="ARBA00004601"/>
    </source>
</evidence>
<dbReference type="EMBL" id="ML178821">
    <property type="protein sequence ID" value="TFL02945.1"/>
    <property type="molecule type" value="Genomic_DNA"/>
</dbReference>
<feature type="region of interest" description="Disordered" evidence="7">
    <location>
        <begin position="370"/>
        <end position="389"/>
    </location>
</feature>
<feature type="region of interest" description="Disordered" evidence="7">
    <location>
        <begin position="991"/>
        <end position="1013"/>
    </location>
</feature>
<keyword evidence="4" id="KW-0653">Protein transport</keyword>
<feature type="region of interest" description="Disordered" evidence="7">
    <location>
        <begin position="153"/>
        <end position="188"/>
    </location>
</feature>
<dbReference type="InterPro" id="IPR012501">
    <property type="entry name" value="Vps54_C"/>
</dbReference>
<feature type="region of interest" description="Disordered" evidence="7">
    <location>
        <begin position="716"/>
        <end position="737"/>
    </location>
</feature>
<dbReference type="GO" id="GO:0005829">
    <property type="term" value="C:cytosol"/>
    <property type="evidence" value="ECO:0007669"/>
    <property type="project" value="GOC"/>
</dbReference>
<gene>
    <name evidence="9" type="ORF">BDV98DRAFT_649256</name>
</gene>
<keyword evidence="5" id="KW-0333">Golgi apparatus</keyword>
<dbReference type="Gene3D" id="6.10.250.860">
    <property type="match status" value="1"/>
</dbReference>
<sequence>MDSTPSSPTPSRPGTPLGELPNVPNATPRPFRFTWDPTASRRQGPGSVSATTEGRGDYFAQPPTLDLLASGPVQAGSLPREWSASTDGFHAISTVLNNPHKTQAPPKAHSSLPSITPADLPRVRRKDFDPYLRAITAEWSRYEKNASLGKEGVAQLDGPMSPQRPVFSFSPDPDGSRTPRPLTPVPGRSIPLLSSVPDVFFEDDFELGDARTFALVTEQPEHAESAFASSSDPASLSRSLPLLEKFSHYADTVEQHLVKEISLRSTSFFAALTNLHDLQAESEQCLTRTTKLRKLLVDVDDKGAKKGLELVRKQFKRQNLGKVQEGLKVVSTVVEMTSVARNLVTAGQWDEALDAIEEMDHLWGYTEAAKPELSDSRPRSNGISSIAEADEPSSSSVFSTASSSSSTPSISISSLNAFAALPTHLRTLTAEITSSLISELLQSLNDDLQDRIAQRTPKQSLNRTLRERLQPLLGSLSRTKGVKEAMRNWSEEVLQSTKEVVKSSLPMFDEADEPPPGTSDSSGPRPGLGNHLRSLTSSDFRDLMRSLYRQFLNGIEGIQLQTTICLEILQSSAPSDLDIDSLREDLSDTIASVAELTNSQAGHIVNLRFLDLYIFTAKIEPSPSALSLVEFDAFFKDCWDFVVKCEVLCRRMVVGLRGVAVGQAKAFLQAFHQDKIGKSAKAVEEEQWAPVEVGRAHQRVVDVLVEAAMSDAPELRLSSPFSEPTPSSPAANATSSKQLQIEERPFFVVKASLEVLGMIHGYLQVIVNLPTLTTETMSRVIEFLKAFNSRTCQVVLGAGAMRSAGLKNITAKHLALASQSLSIMTALIPYIREAFRRHLSSKQTVILVEFDKLKRDYQEHQNEIHSKLIAIMGDRLTAHIKTLQSVDWTPEEVSSDVNSYMTLLVKETVMLHKVLTRYLAQPIVEYVMTQVFAAITHRLSEEYGSIDLPHQAAKTRLSADAHYLHQSLSALKGVSLQNSMLEMVISEKRISSSPISTPQAQSSQKPTMASMVSRASTIGSANQRLKGLLSGRSSASTTNLALEKPLPAPTSPSMLNASPTPPAEFSRGPSPPVPMKSPLNGTSPLLPPSELQELQDHLRSPDPLPVLGPRRTSSYGFREVYADAESPRAEERVMSPVLNGNSSLRSDMPSGLSSPAQSRPGSRPNSPRPNSPRPRPVIGEDGGIPLGEYDAA</sequence>
<evidence type="ECO:0000256" key="3">
    <source>
        <dbReference type="ARBA" id="ARBA00022448"/>
    </source>
</evidence>
<feature type="region of interest" description="Disordered" evidence="7">
    <location>
        <begin position="1031"/>
        <end position="1088"/>
    </location>
</feature>
<organism evidence="9 10">
    <name type="scientific">Pterulicium gracile</name>
    <dbReference type="NCBI Taxonomy" id="1884261"/>
    <lineage>
        <taxon>Eukaryota</taxon>
        <taxon>Fungi</taxon>
        <taxon>Dikarya</taxon>
        <taxon>Basidiomycota</taxon>
        <taxon>Agaricomycotina</taxon>
        <taxon>Agaricomycetes</taxon>
        <taxon>Agaricomycetidae</taxon>
        <taxon>Agaricales</taxon>
        <taxon>Pleurotineae</taxon>
        <taxon>Pterulaceae</taxon>
        <taxon>Pterulicium</taxon>
    </lineage>
</organism>
<dbReference type="GO" id="GO:0019905">
    <property type="term" value="F:syntaxin binding"/>
    <property type="evidence" value="ECO:0007669"/>
    <property type="project" value="TreeGrafter"/>
</dbReference>
<evidence type="ECO:0000259" key="8">
    <source>
        <dbReference type="Pfam" id="PF07928"/>
    </source>
</evidence>
<feature type="compositionally biased region" description="Polar residues" evidence="7">
    <location>
        <begin position="1138"/>
        <end position="1157"/>
    </location>
</feature>
<dbReference type="GO" id="GO:0015031">
    <property type="term" value="P:protein transport"/>
    <property type="evidence" value="ECO:0007669"/>
    <property type="project" value="UniProtKB-KW"/>
</dbReference>
<protein>
    <submittedName>
        <fullName evidence="9">Vps54-like protein-domain-containing protein</fullName>
    </submittedName>
</protein>
<feature type="compositionally biased region" description="Polar residues" evidence="7">
    <location>
        <begin position="991"/>
        <end position="1007"/>
    </location>
</feature>
<evidence type="ECO:0000256" key="2">
    <source>
        <dbReference type="ARBA" id="ARBA00009150"/>
    </source>
</evidence>
<evidence type="ECO:0000256" key="4">
    <source>
        <dbReference type="ARBA" id="ARBA00022927"/>
    </source>
</evidence>
<feature type="compositionally biased region" description="Pro residues" evidence="7">
    <location>
        <begin position="1166"/>
        <end position="1175"/>
    </location>
</feature>
<evidence type="ECO:0000256" key="7">
    <source>
        <dbReference type="SAM" id="MobiDB-lite"/>
    </source>
</evidence>
<feature type="compositionally biased region" description="Polar residues" evidence="7">
    <location>
        <begin position="1031"/>
        <end position="1040"/>
    </location>
</feature>
<evidence type="ECO:0000313" key="9">
    <source>
        <dbReference type="EMBL" id="TFL02945.1"/>
    </source>
</evidence>
<keyword evidence="10" id="KW-1185">Reference proteome</keyword>
<feature type="domain" description="Vacuolar protein sorting-associated protein 54 C-terminal" evidence="8">
    <location>
        <begin position="744"/>
        <end position="875"/>
    </location>
</feature>
<reference evidence="9 10" key="1">
    <citation type="journal article" date="2019" name="Nat. Ecol. Evol.">
        <title>Megaphylogeny resolves global patterns of mushroom evolution.</title>
        <authorList>
            <person name="Varga T."/>
            <person name="Krizsan K."/>
            <person name="Foldi C."/>
            <person name="Dima B."/>
            <person name="Sanchez-Garcia M."/>
            <person name="Sanchez-Ramirez S."/>
            <person name="Szollosi G.J."/>
            <person name="Szarkandi J.G."/>
            <person name="Papp V."/>
            <person name="Albert L."/>
            <person name="Andreopoulos W."/>
            <person name="Angelini C."/>
            <person name="Antonin V."/>
            <person name="Barry K.W."/>
            <person name="Bougher N.L."/>
            <person name="Buchanan P."/>
            <person name="Buyck B."/>
            <person name="Bense V."/>
            <person name="Catcheside P."/>
            <person name="Chovatia M."/>
            <person name="Cooper J."/>
            <person name="Damon W."/>
            <person name="Desjardin D."/>
            <person name="Finy P."/>
            <person name="Geml J."/>
            <person name="Haridas S."/>
            <person name="Hughes K."/>
            <person name="Justo A."/>
            <person name="Karasinski D."/>
            <person name="Kautmanova I."/>
            <person name="Kiss B."/>
            <person name="Kocsube S."/>
            <person name="Kotiranta H."/>
            <person name="LaButti K.M."/>
            <person name="Lechner B.E."/>
            <person name="Liimatainen K."/>
            <person name="Lipzen A."/>
            <person name="Lukacs Z."/>
            <person name="Mihaltcheva S."/>
            <person name="Morgado L.N."/>
            <person name="Niskanen T."/>
            <person name="Noordeloos M.E."/>
            <person name="Ohm R.A."/>
            <person name="Ortiz-Santana B."/>
            <person name="Ovrebo C."/>
            <person name="Racz N."/>
            <person name="Riley R."/>
            <person name="Savchenko A."/>
            <person name="Shiryaev A."/>
            <person name="Soop K."/>
            <person name="Spirin V."/>
            <person name="Szebenyi C."/>
            <person name="Tomsovsky M."/>
            <person name="Tulloss R.E."/>
            <person name="Uehling J."/>
            <person name="Grigoriev I.V."/>
            <person name="Vagvolgyi C."/>
            <person name="Papp T."/>
            <person name="Martin F.M."/>
            <person name="Miettinen O."/>
            <person name="Hibbett D.S."/>
            <person name="Nagy L.G."/>
        </authorList>
    </citation>
    <scope>NUCLEOTIDE SEQUENCE [LARGE SCALE GENOMIC DNA]</scope>
    <source>
        <strain evidence="9 10">CBS 309.79</strain>
    </source>
</reference>
<dbReference type="GO" id="GO:0000938">
    <property type="term" value="C:GARP complex"/>
    <property type="evidence" value="ECO:0007669"/>
    <property type="project" value="InterPro"/>
</dbReference>
<proteinExistence type="inferred from homology"/>
<evidence type="ECO:0000313" key="10">
    <source>
        <dbReference type="Proteomes" id="UP000305067"/>
    </source>
</evidence>
<dbReference type="InterPro" id="IPR039745">
    <property type="entry name" value="Vps54"/>
</dbReference>